<dbReference type="GO" id="GO:0005524">
    <property type="term" value="F:ATP binding"/>
    <property type="evidence" value="ECO:0007669"/>
    <property type="project" value="UniProtKB-KW"/>
</dbReference>
<dbReference type="InterPro" id="IPR000719">
    <property type="entry name" value="Prot_kinase_dom"/>
</dbReference>
<evidence type="ECO:0000256" key="3">
    <source>
        <dbReference type="SAM" id="Phobius"/>
    </source>
</evidence>
<accession>A0A0V0QJW9</accession>
<dbReference type="PROSITE" id="PS50011">
    <property type="entry name" value="PROTEIN_KINASE_DOM"/>
    <property type="match status" value="1"/>
</dbReference>
<dbReference type="Gene3D" id="1.10.510.10">
    <property type="entry name" value="Transferase(Phosphotransferase) domain 1"/>
    <property type="match status" value="1"/>
</dbReference>
<sequence length="516" mass="61160">MNSFKNLQNSEVKDSSTDYIAIDTQPIFDKTGKQLVHQTNKMPVWPYNDIEIEKKLRKVGQVYQGSNKINDKFTAIKKFDIDIKYQAEFIKQLNFIYNIDHTSFIEYKGYAIQQQQDIGICNVYLAMELCDFSLQHYIHRYKLDSHLPLKEVIQMIIDIASGLKLLHDNGFTHGNIKPTNFVTIMDNKNRKIRMTDFIIQTNQNKQFEYYTNIKESTIIYTAPEQVDQKQKTQQNDTWGLGLLIFEIFTQTQPYYHQIKDTDNIQDVQRIVKNYTPGDIFFPNWEKMIPNKEIVNLIKKCCQYNRQQGTNQNRPSMDEIIRYMENEVAQEELKKNQAWNKQFLDRHLFDLQERIQDNCNKGCEYEKSDFKIQALVKRNDRFFTRLFLKGQQIVENDPKFEQECRSLLLILGAGILLLLIGLVGAYMVYSNRESFSTTLRYLLYGLVIAYIGGIVSIFFKLIYKYFICEKCLQVLIHTHDFLEYLKEESENIYKLDENEAIITNFKQDLEQKIKKLY</sequence>
<comment type="caution">
    <text evidence="5">The sequence shown here is derived from an EMBL/GenBank/DDBJ whole genome shotgun (WGS) entry which is preliminary data.</text>
</comment>
<protein>
    <submittedName>
        <fullName evidence="5">Protein kinase-like domain</fullName>
    </submittedName>
</protein>
<dbReference type="GO" id="GO:0004674">
    <property type="term" value="F:protein serine/threonine kinase activity"/>
    <property type="evidence" value="ECO:0007669"/>
    <property type="project" value="TreeGrafter"/>
</dbReference>
<evidence type="ECO:0000313" key="6">
    <source>
        <dbReference type="Proteomes" id="UP000054937"/>
    </source>
</evidence>
<proteinExistence type="predicted"/>
<gene>
    <name evidence="5" type="ORF">PPERSA_10041</name>
</gene>
<keyword evidence="5" id="KW-0808">Transferase</keyword>
<dbReference type="Pfam" id="PF00069">
    <property type="entry name" value="Pkinase"/>
    <property type="match status" value="1"/>
</dbReference>
<keyword evidence="2" id="KW-0067">ATP-binding</keyword>
<dbReference type="InParanoid" id="A0A0V0QJW9"/>
<keyword evidence="3" id="KW-1133">Transmembrane helix</keyword>
<dbReference type="OrthoDB" id="626167at2759"/>
<organism evidence="5 6">
    <name type="scientific">Pseudocohnilembus persalinus</name>
    <name type="common">Ciliate</name>
    <dbReference type="NCBI Taxonomy" id="266149"/>
    <lineage>
        <taxon>Eukaryota</taxon>
        <taxon>Sar</taxon>
        <taxon>Alveolata</taxon>
        <taxon>Ciliophora</taxon>
        <taxon>Intramacronucleata</taxon>
        <taxon>Oligohymenophorea</taxon>
        <taxon>Scuticociliatia</taxon>
        <taxon>Philasterida</taxon>
        <taxon>Pseudocohnilembidae</taxon>
        <taxon>Pseudocohnilembus</taxon>
    </lineage>
</organism>
<dbReference type="Gene3D" id="3.30.200.20">
    <property type="entry name" value="Phosphorylase Kinase, domain 1"/>
    <property type="match status" value="1"/>
</dbReference>
<dbReference type="PANTHER" id="PTHR44329:SF298">
    <property type="entry name" value="MIXED LINEAGE KINASE DOMAIN-LIKE PROTEIN"/>
    <property type="match status" value="1"/>
</dbReference>
<feature type="transmembrane region" description="Helical" evidence="3">
    <location>
        <begin position="406"/>
        <end position="428"/>
    </location>
</feature>
<name>A0A0V0QJW9_PSEPJ</name>
<evidence type="ECO:0000313" key="5">
    <source>
        <dbReference type="EMBL" id="KRX02424.1"/>
    </source>
</evidence>
<dbReference type="PANTHER" id="PTHR44329">
    <property type="entry name" value="SERINE/THREONINE-PROTEIN KINASE TNNI3K-RELATED"/>
    <property type="match status" value="1"/>
</dbReference>
<evidence type="ECO:0000259" key="4">
    <source>
        <dbReference type="PROSITE" id="PS50011"/>
    </source>
</evidence>
<dbReference type="InterPro" id="IPR011009">
    <property type="entry name" value="Kinase-like_dom_sf"/>
</dbReference>
<keyword evidence="6" id="KW-1185">Reference proteome</keyword>
<keyword evidence="3" id="KW-0472">Membrane</keyword>
<keyword evidence="3" id="KW-0812">Transmembrane</keyword>
<dbReference type="AlphaFoldDB" id="A0A0V0QJW9"/>
<keyword evidence="5" id="KW-0418">Kinase</keyword>
<dbReference type="SUPFAM" id="SSF56112">
    <property type="entry name" value="Protein kinase-like (PK-like)"/>
    <property type="match status" value="1"/>
</dbReference>
<dbReference type="InterPro" id="IPR051681">
    <property type="entry name" value="Ser/Thr_Kinases-Pseudokinases"/>
</dbReference>
<feature type="domain" description="Protein kinase" evidence="4">
    <location>
        <begin position="48"/>
        <end position="332"/>
    </location>
</feature>
<reference evidence="5 6" key="1">
    <citation type="journal article" date="2015" name="Sci. Rep.">
        <title>Genome of the facultative scuticociliatosis pathogen Pseudocohnilembus persalinus provides insight into its virulence through horizontal gene transfer.</title>
        <authorList>
            <person name="Xiong J."/>
            <person name="Wang G."/>
            <person name="Cheng J."/>
            <person name="Tian M."/>
            <person name="Pan X."/>
            <person name="Warren A."/>
            <person name="Jiang C."/>
            <person name="Yuan D."/>
            <person name="Miao W."/>
        </authorList>
    </citation>
    <scope>NUCLEOTIDE SEQUENCE [LARGE SCALE GENOMIC DNA]</scope>
    <source>
        <strain evidence="5">36N120E</strain>
    </source>
</reference>
<evidence type="ECO:0000256" key="1">
    <source>
        <dbReference type="ARBA" id="ARBA00022741"/>
    </source>
</evidence>
<evidence type="ECO:0000256" key="2">
    <source>
        <dbReference type="ARBA" id="ARBA00022840"/>
    </source>
</evidence>
<feature type="transmembrane region" description="Helical" evidence="3">
    <location>
        <begin position="440"/>
        <end position="462"/>
    </location>
</feature>
<dbReference type="Proteomes" id="UP000054937">
    <property type="component" value="Unassembled WGS sequence"/>
</dbReference>
<keyword evidence="1" id="KW-0547">Nucleotide-binding</keyword>
<dbReference type="EMBL" id="LDAU01000155">
    <property type="protein sequence ID" value="KRX02424.1"/>
    <property type="molecule type" value="Genomic_DNA"/>
</dbReference>